<evidence type="ECO:0000313" key="2">
    <source>
        <dbReference type="Proteomes" id="UP000518300"/>
    </source>
</evidence>
<dbReference type="Proteomes" id="UP000518300">
    <property type="component" value="Unassembled WGS sequence"/>
</dbReference>
<proteinExistence type="predicted"/>
<reference evidence="1 2" key="1">
    <citation type="submission" date="2020-04" db="EMBL/GenBank/DDBJ databases">
        <title>Draft genome of Pyxidicoccus fallax type strain.</title>
        <authorList>
            <person name="Whitworth D.E."/>
        </authorList>
    </citation>
    <scope>NUCLEOTIDE SEQUENCE [LARGE SCALE GENOMIC DNA]</scope>
    <source>
        <strain evidence="1 2">DSM 14698</strain>
    </source>
</reference>
<evidence type="ECO:0000313" key="1">
    <source>
        <dbReference type="EMBL" id="NMO21858.1"/>
    </source>
</evidence>
<dbReference type="AlphaFoldDB" id="A0A848LUX2"/>
<sequence>MRIQFQLPKERFTAAEERRARVTVRNEGTAPVEFPDPFRNADQSLTYTLTGPQYPEGLSVTWRSFYLRNPAYPLIQDEPPRIRLDSGQAIESTLNLFEWMPATRPGRYRLNARLTHDAFTATATPIEFDIVPSTASAASLGFDVDAPYPQHVSAVWLQEMSGQPLLMLSGHNDSDAEETGGVSSSAATVMGPVEPGSTDVMYPWSNDPQGDSPARWFVWRKGALLLALMDPATTQNPFRFDLGEPPERVVRPALQTVTGELFVPVVAAGGRSLRLIRFHSTFDATDITPGQEVGRVPLPGRPIAARATIQPASVGNGLSVLLVEQALGGLDVHHVRATTRGRLTRTASTLLRGMQALPQSEPGLWIDSAGRLNAALVVASVKDPRRPVLVELRYRPDGRLESPPRLKPLGALPVAARAAVVRYNTTFHRGGELTWAILLEDGTVLHQDTPRWHGPMKPRKPVAMPLELYISRDTYLLTVDPALGPTFEPLR</sequence>
<keyword evidence="2" id="KW-1185">Reference proteome</keyword>
<name>A0A848LUX2_9BACT</name>
<organism evidence="1 2">
    <name type="scientific">Pyxidicoccus fallax</name>
    <dbReference type="NCBI Taxonomy" id="394095"/>
    <lineage>
        <taxon>Bacteria</taxon>
        <taxon>Pseudomonadati</taxon>
        <taxon>Myxococcota</taxon>
        <taxon>Myxococcia</taxon>
        <taxon>Myxococcales</taxon>
        <taxon>Cystobacterineae</taxon>
        <taxon>Myxococcaceae</taxon>
        <taxon>Pyxidicoccus</taxon>
    </lineage>
</organism>
<protein>
    <submittedName>
        <fullName evidence="1">Uncharacterized protein</fullName>
    </submittedName>
</protein>
<comment type="caution">
    <text evidence="1">The sequence shown here is derived from an EMBL/GenBank/DDBJ whole genome shotgun (WGS) entry which is preliminary data.</text>
</comment>
<accession>A0A848LUX2</accession>
<dbReference type="EMBL" id="JABBJJ010000359">
    <property type="protein sequence ID" value="NMO21858.1"/>
    <property type="molecule type" value="Genomic_DNA"/>
</dbReference>
<gene>
    <name evidence="1" type="ORF">HG543_44455</name>
</gene>